<dbReference type="InterPro" id="IPR051005">
    <property type="entry name" value="Pentraxin_domain"/>
</dbReference>
<dbReference type="Proteomes" id="UP000694421">
    <property type="component" value="Unplaced"/>
</dbReference>
<evidence type="ECO:0000256" key="4">
    <source>
        <dbReference type="ARBA" id="ARBA00022525"/>
    </source>
</evidence>
<evidence type="ECO:0000256" key="9">
    <source>
        <dbReference type="ARBA" id="ARBA00038102"/>
    </source>
</evidence>
<comment type="similarity">
    <text evidence="9">Belongs to the pentraxin family.</text>
</comment>
<evidence type="ECO:0000313" key="13">
    <source>
        <dbReference type="Ensembl" id="ENSSMRP00000027480.1"/>
    </source>
</evidence>
<dbReference type="PANTHER" id="PTHR45869">
    <property type="entry name" value="C-REACTIVE PROTEIN-RELATED"/>
    <property type="match status" value="1"/>
</dbReference>
<keyword evidence="7" id="KW-0106">Calcium</keyword>
<evidence type="ECO:0000256" key="11">
    <source>
        <dbReference type="PROSITE-ProRule" id="PRU01172"/>
    </source>
</evidence>
<dbReference type="GO" id="GO:0046872">
    <property type="term" value="F:metal ion binding"/>
    <property type="evidence" value="ECO:0007669"/>
    <property type="project" value="UniProtKB-KW"/>
</dbReference>
<evidence type="ECO:0000313" key="14">
    <source>
        <dbReference type="Proteomes" id="UP000694421"/>
    </source>
</evidence>
<evidence type="ECO:0000256" key="2">
    <source>
        <dbReference type="ARBA" id="ARBA00004613"/>
    </source>
</evidence>
<name>A0A8D0E7M2_SALMN</name>
<dbReference type="InterPro" id="IPR013320">
    <property type="entry name" value="ConA-like_dom_sf"/>
</dbReference>
<evidence type="ECO:0000256" key="6">
    <source>
        <dbReference type="ARBA" id="ARBA00022729"/>
    </source>
</evidence>
<dbReference type="AlphaFoldDB" id="A0A8D0E7M2"/>
<evidence type="ECO:0000256" key="7">
    <source>
        <dbReference type="ARBA" id="ARBA00022837"/>
    </source>
</evidence>
<dbReference type="PROSITE" id="PS00289">
    <property type="entry name" value="PTX_1"/>
    <property type="match status" value="1"/>
</dbReference>
<dbReference type="PANTHER" id="PTHR45869:SF7">
    <property type="entry name" value="C-REACTIVE PROTEIN"/>
    <property type="match status" value="1"/>
</dbReference>
<reference evidence="13" key="2">
    <citation type="submission" date="2025-09" db="UniProtKB">
        <authorList>
            <consortium name="Ensembl"/>
        </authorList>
    </citation>
    <scope>IDENTIFICATION</scope>
</reference>
<dbReference type="PRINTS" id="PR00895">
    <property type="entry name" value="PENTAXIN"/>
</dbReference>
<dbReference type="SUPFAM" id="SSF49899">
    <property type="entry name" value="Concanavalin A-like lectins/glucanases"/>
    <property type="match status" value="1"/>
</dbReference>
<reference evidence="13" key="1">
    <citation type="submission" date="2025-08" db="UniProtKB">
        <authorList>
            <consortium name="Ensembl"/>
        </authorList>
    </citation>
    <scope>IDENTIFICATION</scope>
</reference>
<dbReference type="PROSITE" id="PS51828">
    <property type="entry name" value="PTX_2"/>
    <property type="match status" value="1"/>
</dbReference>
<sequence>MAGKEKHFYGYKGDFPRSALTGIFTFSSQLKSKLRQSHSPVPCTKEVARINRNRFNVRFDFSSHFVLQSTSMFSPFLLILASLAGSLAQEDLRSKAFIFPAASSTAAVVVKAQPLHPLTSFTVCLKAYTVLTRACGLFSYATKASDNELLIFKPKPNLYSLYVGGASVTFSLPEARPPKPYWEHICMSWESATGIVELWLNGQPLPRLGLKKGYSISPEAFIVLGQDQDTVGGGFVSNQSFVGELTDVYMWSRVLTPDEVGLVVSDRMLSDHLVNWRSLNYEIKGYVVLKPSLISKF</sequence>
<dbReference type="InterPro" id="IPR030476">
    <property type="entry name" value="Pentaxin_CS"/>
</dbReference>
<dbReference type="GO" id="GO:0001849">
    <property type="term" value="F:complement component C1q complex binding"/>
    <property type="evidence" value="ECO:0007669"/>
    <property type="project" value="TreeGrafter"/>
</dbReference>
<dbReference type="GO" id="GO:0005615">
    <property type="term" value="C:extracellular space"/>
    <property type="evidence" value="ECO:0007669"/>
    <property type="project" value="TreeGrafter"/>
</dbReference>
<evidence type="ECO:0000256" key="3">
    <source>
        <dbReference type="ARBA" id="ARBA00022486"/>
    </source>
</evidence>
<protein>
    <recommendedName>
        <fullName evidence="10">C-reactive protein</fullName>
    </recommendedName>
</protein>
<evidence type="ECO:0000256" key="8">
    <source>
        <dbReference type="ARBA" id="ARBA00023157"/>
    </source>
</evidence>
<keyword evidence="5" id="KW-0479">Metal-binding</keyword>
<dbReference type="Pfam" id="PF00354">
    <property type="entry name" value="Pentaxin"/>
    <property type="match status" value="1"/>
</dbReference>
<keyword evidence="14" id="KW-1185">Reference proteome</keyword>
<dbReference type="Ensembl" id="ENSSMRT00000032102.1">
    <property type="protein sequence ID" value="ENSSMRP00000027480.1"/>
    <property type="gene ID" value="ENSSMRG00000021191.1"/>
</dbReference>
<keyword evidence="8" id="KW-1015">Disulfide bond</keyword>
<keyword evidence="3" id="KW-0011">Acute phase</keyword>
<evidence type="ECO:0000256" key="5">
    <source>
        <dbReference type="ARBA" id="ARBA00022723"/>
    </source>
</evidence>
<comment type="caution">
    <text evidence="11">Lacks conserved residue(s) required for the propagation of feature annotation.</text>
</comment>
<organism evidence="13 14">
    <name type="scientific">Salvator merianae</name>
    <name type="common">Argentine black and white tegu</name>
    <name type="synonym">Tupinambis merianae</name>
    <dbReference type="NCBI Taxonomy" id="96440"/>
    <lineage>
        <taxon>Eukaryota</taxon>
        <taxon>Metazoa</taxon>
        <taxon>Chordata</taxon>
        <taxon>Craniata</taxon>
        <taxon>Vertebrata</taxon>
        <taxon>Euteleostomi</taxon>
        <taxon>Lepidosauria</taxon>
        <taxon>Squamata</taxon>
        <taxon>Bifurcata</taxon>
        <taxon>Unidentata</taxon>
        <taxon>Episquamata</taxon>
        <taxon>Laterata</taxon>
        <taxon>Teiioidea</taxon>
        <taxon>Teiidae</taxon>
        <taxon>Salvator</taxon>
    </lineage>
</organism>
<comment type="subcellular location">
    <subcellularLocation>
        <location evidence="2">Secreted</location>
    </subcellularLocation>
</comment>
<feature type="domain" description="Pentraxin (PTX)" evidence="12">
    <location>
        <begin position="93"/>
        <end position="295"/>
    </location>
</feature>
<keyword evidence="6" id="KW-0732">Signal</keyword>
<dbReference type="OMA" id="QGYVVTK"/>
<evidence type="ECO:0000256" key="10">
    <source>
        <dbReference type="ARBA" id="ARBA00040546"/>
    </source>
</evidence>
<comment type="cofactor">
    <cofactor evidence="1">
        <name>Ca(2+)</name>
        <dbReference type="ChEBI" id="CHEBI:29108"/>
    </cofactor>
</comment>
<proteinExistence type="inferred from homology"/>
<evidence type="ECO:0000259" key="12">
    <source>
        <dbReference type="PROSITE" id="PS51828"/>
    </source>
</evidence>
<dbReference type="GO" id="GO:0006953">
    <property type="term" value="P:acute-phase response"/>
    <property type="evidence" value="ECO:0007669"/>
    <property type="project" value="UniProtKB-KW"/>
</dbReference>
<accession>A0A8D0E7M2</accession>
<dbReference type="InterPro" id="IPR001759">
    <property type="entry name" value="PTX_dom"/>
</dbReference>
<dbReference type="GO" id="GO:0045087">
    <property type="term" value="P:innate immune response"/>
    <property type="evidence" value="ECO:0007669"/>
    <property type="project" value="TreeGrafter"/>
</dbReference>
<dbReference type="GeneTree" id="ENSGT01100000263515"/>
<dbReference type="CDD" id="cd00152">
    <property type="entry name" value="PTX"/>
    <property type="match status" value="1"/>
</dbReference>
<dbReference type="SMART" id="SM00159">
    <property type="entry name" value="PTX"/>
    <property type="match status" value="1"/>
</dbReference>
<dbReference type="Gene3D" id="2.60.120.200">
    <property type="match status" value="1"/>
</dbReference>
<dbReference type="FunFam" id="2.60.120.200:FF:000070">
    <property type="entry name" value="Serum amyloid P-component"/>
    <property type="match status" value="1"/>
</dbReference>
<keyword evidence="4" id="KW-0964">Secreted</keyword>
<evidence type="ECO:0000256" key="1">
    <source>
        <dbReference type="ARBA" id="ARBA00001913"/>
    </source>
</evidence>